<protein>
    <recommendedName>
        <fullName evidence="5 18">NADH-ubiquinone oxidoreductase chain 2</fullName>
        <ecNumber evidence="4 18">7.1.1.2</ecNumber>
    </recommendedName>
</protein>
<evidence type="ECO:0000256" key="5">
    <source>
        <dbReference type="ARBA" id="ARBA00021008"/>
    </source>
</evidence>
<comment type="function">
    <text evidence="1">Core subunit of the mitochondrial membrane respiratory chain NADH dehydrogenase (Complex I) that is believed to belong to the minimal assembly required for catalysis. Complex I functions in the transfer of electrons from NADH to the respiratory chain. The immediate electron acceptor for the enzyme is believed to be ubiquinone.</text>
</comment>
<dbReference type="InterPro" id="IPR003917">
    <property type="entry name" value="NADH_UbQ_OxRdtase_chain2"/>
</dbReference>
<keyword evidence="8 18" id="KW-0812">Transmembrane</keyword>
<dbReference type="Pfam" id="PF00361">
    <property type="entry name" value="Proton_antipo_M"/>
    <property type="match status" value="1"/>
</dbReference>
<organism evidence="20">
    <name type="scientific">Caenis pycnacantha</name>
    <dbReference type="NCBI Taxonomy" id="675576"/>
    <lineage>
        <taxon>Eukaryota</taxon>
        <taxon>Metazoa</taxon>
        <taxon>Ecdysozoa</taxon>
        <taxon>Arthropoda</taxon>
        <taxon>Hexapoda</taxon>
        <taxon>Insecta</taxon>
        <taxon>Pterygota</taxon>
        <taxon>Palaeoptera</taxon>
        <taxon>Ephemeroptera</taxon>
        <taxon>Pannota</taxon>
        <taxon>Caenidae</taxon>
        <taxon>Caenis</taxon>
    </lineage>
</organism>
<dbReference type="PANTHER" id="PTHR46552">
    <property type="entry name" value="NADH-UBIQUINONE OXIDOREDUCTASE CHAIN 2"/>
    <property type="match status" value="1"/>
</dbReference>
<dbReference type="InterPro" id="IPR050175">
    <property type="entry name" value="Complex_I_Subunit_2"/>
</dbReference>
<evidence type="ECO:0000256" key="14">
    <source>
        <dbReference type="ARBA" id="ARBA00023075"/>
    </source>
</evidence>
<feature type="domain" description="NADH:quinone oxidoreductase/Mrp antiporter transmembrane" evidence="19">
    <location>
        <begin position="22"/>
        <end position="281"/>
    </location>
</feature>
<sequence length="330" mass="36850">MSPSSLLFLLTLIMGTLITISSTSWFGVWMGLEMNLLSFVPLMAQSNKFSTEAALKYFLTQAFASVVLLMGVVMTYLDSPLANSGENLPTLAILLAALVKMGAAPVHFWFPEVSGGLQWNSNMILMTWQKIAPFIVLMYLEMPPTILILAASFSALAGALGGFNQTSMRKILAFSSINHMAWMIVSVTASQALWMTYFMTYSVMTLVMMVYFNFNNINTLPQMTLSSLKSPLESFLVSANMLSMGGLPPFLGFFPKWMVMEFMISQGLFILALFMIFMTLIVLYFYLRLTYPSFMFFSHSPKFMPTKTQPSPIFLLWASVSGLIVAPLMI</sequence>
<proteinExistence type="inferred from homology"/>
<comment type="function">
    <text evidence="18">Core subunit of the mitochondrial membrane respiratory chain NADH dehydrogenase (Complex I) which catalyzes electron transfer from NADH through the respiratory chain, using ubiquinone as an electron acceptor. Essential for the catalytic activity and assembly of complex I.</text>
</comment>
<evidence type="ECO:0000256" key="9">
    <source>
        <dbReference type="ARBA" id="ARBA00022792"/>
    </source>
</evidence>
<reference evidence="20" key="2">
    <citation type="submission" date="2012-12" db="EMBL/GenBank/DDBJ databases">
        <title>The complete mitochondrial genome of Caenis sp. (Insecta: Ephemeroptera).</title>
        <authorList>
            <person name="Jia Y."/>
            <person name="Zhou C."/>
        </authorList>
    </citation>
    <scope>NUCLEOTIDE SEQUENCE</scope>
</reference>
<keyword evidence="11 18" id="KW-0249">Electron transport</keyword>
<feature type="transmembrane region" description="Helical" evidence="18">
    <location>
        <begin position="235"/>
        <end position="255"/>
    </location>
</feature>
<evidence type="ECO:0000256" key="16">
    <source>
        <dbReference type="ARBA" id="ARBA00023136"/>
    </source>
</evidence>
<dbReference type="PANTHER" id="PTHR46552:SF1">
    <property type="entry name" value="NADH-UBIQUINONE OXIDOREDUCTASE CHAIN 2"/>
    <property type="match status" value="1"/>
</dbReference>
<feature type="transmembrane region" description="Helical" evidence="18">
    <location>
        <begin position="53"/>
        <end position="77"/>
    </location>
</feature>
<dbReference type="GO" id="GO:0006120">
    <property type="term" value="P:mitochondrial electron transport, NADH to ubiquinone"/>
    <property type="evidence" value="ECO:0007669"/>
    <property type="project" value="InterPro"/>
</dbReference>
<evidence type="ECO:0000256" key="6">
    <source>
        <dbReference type="ARBA" id="ARBA00022448"/>
    </source>
</evidence>
<dbReference type="AlphaFoldDB" id="X1W3C4"/>
<feature type="transmembrane region" description="Helical" evidence="18">
    <location>
        <begin position="195"/>
        <end position="214"/>
    </location>
</feature>
<dbReference type="InterPro" id="IPR001750">
    <property type="entry name" value="ND/Mrp_TM"/>
</dbReference>
<comment type="catalytic activity">
    <reaction evidence="17 18">
        <text>a ubiquinone + NADH + 5 H(+)(in) = a ubiquinol + NAD(+) + 4 H(+)(out)</text>
        <dbReference type="Rhea" id="RHEA:29091"/>
        <dbReference type="Rhea" id="RHEA-COMP:9565"/>
        <dbReference type="Rhea" id="RHEA-COMP:9566"/>
        <dbReference type="ChEBI" id="CHEBI:15378"/>
        <dbReference type="ChEBI" id="CHEBI:16389"/>
        <dbReference type="ChEBI" id="CHEBI:17976"/>
        <dbReference type="ChEBI" id="CHEBI:57540"/>
        <dbReference type="ChEBI" id="CHEBI:57945"/>
        <dbReference type="EC" id="7.1.1.2"/>
    </reaction>
</comment>
<keyword evidence="13 18" id="KW-0520">NAD</keyword>
<dbReference type="PRINTS" id="PR01436">
    <property type="entry name" value="NADHDHGNASE2"/>
</dbReference>
<gene>
    <name evidence="20" type="primary">ND2</name>
</gene>
<evidence type="ECO:0000256" key="1">
    <source>
        <dbReference type="ARBA" id="ARBA00003257"/>
    </source>
</evidence>
<feature type="transmembrane region" description="Helical" evidence="18">
    <location>
        <begin position="267"/>
        <end position="289"/>
    </location>
</feature>
<evidence type="ECO:0000256" key="13">
    <source>
        <dbReference type="ARBA" id="ARBA00023027"/>
    </source>
</evidence>
<feature type="transmembrane region" description="Helical" evidence="18">
    <location>
        <begin position="146"/>
        <end position="164"/>
    </location>
</feature>
<evidence type="ECO:0000256" key="7">
    <source>
        <dbReference type="ARBA" id="ARBA00022660"/>
    </source>
</evidence>
<evidence type="ECO:0000313" key="20">
    <source>
        <dbReference type="EMBL" id="ACV92144.1"/>
    </source>
</evidence>
<geneLocation type="mitochondrion" evidence="20"/>
<evidence type="ECO:0000256" key="3">
    <source>
        <dbReference type="ARBA" id="ARBA00007012"/>
    </source>
</evidence>
<dbReference type="GO" id="GO:0005743">
    <property type="term" value="C:mitochondrial inner membrane"/>
    <property type="evidence" value="ECO:0007669"/>
    <property type="project" value="UniProtKB-SubCell"/>
</dbReference>
<evidence type="ECO:0000256" key="15">
    <source>
        <dbReference type="ARBA" id="ARBA00023128"/>
    </source>
</evidence>
<accession>X1W3C4</accession>
<evidence type="ECO:0000256" key="4">
    <source>
        <dbReference type="ARBA" id="ARBA00012944"/>
    </source>
</evidence>
<dbReference type="EMBL" id="GQ502451">
    <property type="protein sequence ID" value="ACV92144.1"/>
    <property type="molecule type" value="Genomic_DNA"/>
</dbReference>
<dbReference type="GO" id="GO:0008137">
    <property type="term" value="F:NADH dehydrogenase (ubiquinone) activity"/>
    <property type="evidence" value="ECO:0007669"/>
    <property type="project" value="UniProtKB-EC"/>
</dbReference>
<evidence type="ECO:0000256" key="17">
    <source>
        <dbReference type="ARBA" id="ARBA00049551"/>
    </source>
</evidence>
<feature type="transmembrane region" description="Helical" evidence="18">
    <location>
        <begin position="310"/>
        <end position="329"/>
    </location>
</feature>
<dbReference type="EC" id="7.1.1.2" evidence="4 18"/>
<evidence type="ECO:0000256" key="10">
    <source>
        <dbReference type="ARBA" id="ARBA00022967"/>
    </source>
</evidence>
<reference evidence="20" key="1">
    <citation type="submission" date="2009-08" db="EMBL/GenBank/DDBJ databases">
        <authorList>
            <person name="Jia Y.Y."/>
            <person name="Zhou C.F."/>
        </authorList>
    </citation>
    <scope>NUCLEOTIDE SEQUENCE</scope>
</reference>
<keyword evidence="16 18" id="KW-0472">Membrane</keyword>
<keyword evidence="10 18" id="KW-1278">Translocase</keyword>
<evidence type="ECO:0000256" key="11">
    <source>
        <dbReference type="ARBA" id="ARBA00022982"/>
    </source>
</evidence>
<keyword evidence="12 18" id="KW-1133">Transmembrane helix</keyword>
<evidence type="ECO:0000259" key="19">
    <source>
        <dbReference type="Pfam" id="PF00361"/>
    </source>
</evidence>
<name>X1W3C4_9INSE</name>
<evidence type="ECO:0000256" key="8">
    <source>
        <dbReference type="ARBA" id="ARBA00022692"/>
    </source>
</evidence>
<evidence type="ECO:0000256" key="18">
    <source>
        <dbReference type="RuleBase" id="RU003403"/>
    </source>
</evidence>
<keyword evidence="15 18" id="KW-0496">Mitochondrion</keyword>
<feature type="transmembrane region" description="Helical" evidence="18">
    <location>
        <begin position="6"/>
        <end position="32"/>
    </location>
</feature>
<evidence type="ECO:0000256" key="2">
    <source>
        <dbReference type="ARBA" id="ARBA00004448"/>
    </source>
</evidence>
<evidence type="ECO:0000256" key="12">
    <source>
        <dbReference type="ARBA" id="ARBA00022989"/>
    </source>
</evidence>
<keyword evidence="14 18" id="KW-0830">Ubiquinone</keyword>
<keyword evidence="9 18" id="KW-0999">Mitochondrion inner membrane</keyword>
<comment type="subcellular location">
    <subcellularLocation>
        <location evidence="2 18">Mitochondrion inner membrane</location>
        <topology evidence="2 18">Multi-pass membrane protein</topology>
    </subcellularLocation>
</comment>
<comment type="similarity">
    <text evidence="3 18">Belongs to the complex I subunit 2 family.</text>
</comment>
<keyword evidence="7 18" id="KW-0679">Respiratory chain</keyword>
<feature type="transmembrane region" description="Helical" evidence="18">
    <location>
        <begin position="89"/>
        <end position="110"/>
    </location>
</feature>
<keyword evidence="6" id="KW-0813">Transport</keyword>